<dbReference type="AlphaFoldDB" id="X1DE08"/>
<accession>X1DE08</accession>
<organism evidence="1">
    <name type="scientific">marine sediment metagenome</name>
    <dbReference type="NCBI Taxonomy" id="412755"/>
    <lineage>
        <taxon>unclassified sequences</taxon>
        <taxon>metagenomes</taxon>
        <taxon>ecological metagenomes</taxon>
    </lineage>
</organism>
<name>X1DE08_9ZZZZ</name>
<feature type="non-terminal residue" evidence="1">
    <location>
        <position position="1"/>
    </location>
</feature>
<protein>
    <submittedName>
        <fullName evidence="1">Uncharacterized protein</fullName>
    </submittedName>
</protein>
<gene>
    <name evidence="1" type="ORF">S01H4_39944</name>
</gene>
<sequence>DMAEKMLPKVEEATGKEKLNHQQDERTLSVYLSFRYPEKYYIYKNSFYTGYCRLISIDPVSAGKKYQHYISLAEDLKNNYVLKKDEELLAIHKSINPNLGWDDTNLIVQNIMFTMLYQGNKKYTESLLRQFAEIADNYFEENPFIEERYHFFNEFKKREKFENADWPYFQQLGDKINAFVTNSLARARALGNINHAKGLSENPIENYCENFIDLIFGKDPIDVRIDRFIMNVPFFSDSSVSELVGQFFPDKYVFFNKQDQNGIKVLGIDIKAKRGDSFGKKFVKYNEAIT</sequence>
<dbReference type="EMBL" id="BART01021704">
    <property type="protein sequence ID" value="GAH03304.1"/>
    <property type="molecule type" value="Genomic_DNA"/>
</dbReference>
<feature type="non-terminal residue" evidence="1">
    <location>
        <position position="290"/>
    </location>
</feature>
<evidence type="ECO:0000313" key="1">
    <source>
        <dbReference type="EMBL" id="GAH03304.1"/>
    </source>
</evidence>
<comment type="caution">
    <text evidence="1">The sequence shown here is derived from an EMBL/GenBank/DDBJ whole genome shotgun (WGS) entry which is preliminary data.</text>
</comment>
<reference evidence="1" key="1">
    <citation type="journal article" date="2014" name="Front. Microbiol.">
        <title>High frequency of phylogenetically diverse reductive dehalogenase-homologous genes in deep subseafloor sedimentary metagenomes.</title>
        <authorList>
            <person name="Kawai M."/>
            <person name="Futagami T."/>
            <person name="Toyoda A."/>
            <person name="Takaki Y."/>
            <person name="Nishi S."/>
            <person name="Hori S."/>
            <person name="Arai W."/>
            <person name="Tsubouchi T."/>
            <person name="Morono Y."/>
            <person name="Uchiyama I."/>
            <person name="Ito T."/>
            <person name="Fujiyama A."/>
            <person name="Inagaki F."/>
            <person name="Takami H."/>
        </authorList>
    </citation>
    <scope>NUCLEOTIDE SEQUENCE</scope>
    <source>
        <strain evidence="1">Expedition CK06-06</strain>
    </source>
</reference>
<proteinExistence type="predicted"/>